<evidence type="ECO:0000256" key="1">
    <source>
        <dbReference type="SAM" id="MobiDB-lite"/>
    </source>
</evidence>
<gene>
    <name evidence="2" type="primary">HaRxLL57b</name>
</gene>
<reference evidence="4" key="1">
    <citation type="journal article" date="2010" name="Science">
        <title>Signatures of adaptation to obligate biotrophy in the Hyaloperonospora arabidopsidis genome.</title>
        <authorList>
            <person name="Baxter L."/>
            <person name="Tripathy S."/>
            <person name="Ishaque N."/>
            <person name="Boot N."/>
            <person name="Cabral A."/>
            <person name="Kemen E."/>
            <person name="Thines M."/>
            <person name="Ah-Fong A."/>
            <person name="Anderson R."/>
            <person name="Badejoko W."/>
            <person name="Bittner-Eddy P."/>
            <person name="Boore J.L."/>
            <person name="Chibucos M.C."/>
            <person name="Coates M."/>
            <person name="Dehal P."/>
            <person name="Delehaunty K."/>
            <person name="Dong S."/>
            <person name="Downton P."/>
            <person name="Dumas B."/>
            <person name="Fabro G."/>
            <person name="Fronick C."/>
            <person name="Fuerstenberg S.I."/>
            <person name="Fulton L."/>
            <person name="Gaulin E."/>
            <person name="Govers F."/>
            <person name="Hughes L."/>
            <person name="Humphray S."/>
            <person name="Jiang R.H."/>
            <person name="Judelson H."/>
            <person name="Kamoun S."/>
            <person name="Kyung K."/>
            <person name="Meijer H."/>
            <person name="Minx P."/>
            <person name="Morris P."/>
            <person name="Nelson J."/>
            <person name="Phuntumart V."/>
            <person name="Qutob D."/>
            <person name="Rehmany A."/>
            <person name="Rougon-Cardoso A."/>
            <person name="Ryden P."/>
            <person name="Torto-Alalibo T."/>
            <person name="Studholme D."/>
            <person name="Wang Y."/>
            <person name="Win J."/>
            <person name="Wood J."/>
            <person name="Clifton S.W."/>
            <person name="Rogers J."/>
            <person name="Van den Ackerveken G."/>
            <person name="Jones J.D."/>
            <person name="McDowell J.M."/>
            <person name="Beynon J."/>
            <person name="Tyler B.M."/>
        </authorList>
    </citation>
    <scope>NUCLEOTIDE SEQUENCE [LARGE SCALE GENOMIC DNA]</scope>
    <source>
        <strain evidence="4">Emoy2</strain>
    </source>
</reference>
<dbReference type="VEuPathDB" id="FungiDB:HpaG810282"/>
<reference evidence="2" key="2">
    <citation type="journal article" date="2014" name="PLoS Pathog.">
        <title>Expression profiling during arabidopsis/downy mildew interaction reveals a highly-expressed effector that attenuates responses to salicylic acid.</title>
        <authorList>
            <person name="Asai S."/>
            <person name="Rallapalli G."/>
            <person name="Piquerez S.J.M."/>
            <person name="Caillaud M.C."/>
            <person name="Furzer O.J."/>
            <person name="Ishaque N."/>
            <person name="Wirthmueller L."/>
            <person name="Fabro G."/>
            <person name="Shirasu K."/>
            <person name="Jones J.D.G."/>
        </authorList>
    </citation>
    <scope>NUCLEOTIDE SEQUENCE</scope>
    <source>
        <strain evidence="2">Emoy2</strain>
    </source>
</reference>
<dbReference type="EnsemblProtists" id="HpaT810282">
    <property type="protein sequence ID" value="HpaP810282"/>
    <property type="gene ID" value="HpaG810282"/>
</dbReference>
<dbReference type="Proteomes" id="UP000011713">
    <property type="component" value="Unassembled WGS sequence"/>
</dbReference>
<dbReference type="HOGENOM" id="CLU_2297074_0_0_1"/>
<accession>M4BUU3</accession>
<name>M4BUU3_HYAAE</name>
<organism evidence="3 4">
    <name type="scientific">Hyaloperonospora arabidopsidis (strain Emoy2)</name>
    <name type="common">Downy mildew agent</name>
    <name type="synonym">Peronospora arabidopsidis</name>
    <dbReference type="NCBI Taxonomy" id="559515"/>
    <lineage>
        <taxon>Eukaryota</taxon>
        <taxon>Sar</taxon>
        <taxon>Stramenopiles</taxon>
        <taxon>Oomycota</taxon>
        <taxon>Peronosporomycetes</taxon>
        <taxon>Peronosporales</taxon>
        <taxon>Peronosporaceae</taxon>
        <taxon>Hyaloperonospora</taxon>
    </lineage>
</organism>
<evidence type="ECO:0000313" key="3">
    <source>
        <dbReference type="EnsemblProtists" id="HpaP810282"/>
    </source>
</evidence>
<proteinExistence type="evidence at transcript level"/>
<evidence type="ECO:0000313" key="2">
    <source>
        <dbReference type="EMBL" id="BAP68941.1"/>
    </source>
</evidence>
<evidence type="ECO:0000313" key="4">
    <source>
        <dbReference type="Proteomes" id="UP000011713"/>
    </source>
</evidence>
<dbReference type="EMBL" id="AB922365">
    <property type="protein sequence ID" value="BAP68941.1"/>
    <property type="molecule type" value="mRNA"/>
</dbReference>
<dbReference type="EMBL" id="JH597954">
    <property type="status" value="NOT_ANNOTATED_CDS"/>
    <property type="molecule type" value="Genomic_DNA"/>
</dbReference>
<keyword evidence="4" id="KW-1185">Reference proteome</keyword>
<feature type="region of interest" description="Disordered" evidence="1">
    <location>
        <begin position="22"/>
        <end position="41"/>
    </location>
</feature>
<protein>
    <submittedName>
        <fullName evidence="2">RxLR effector candidate protein</fullName>
    </submittedName>
</protein>
<dbReference type="InParanoid" id="M4BUU3"/>
<sequence length="101" mass="10962">MRIYSTELLAAAAFIASISSYSASDSKIAQPELPTSDLSHDREDGVMEDQALHTSDEAARIQPPSEIPALIGAAEGKLHDSTVLLQFKLDSHNCIINLQKR</sequence>
<dbReference type="AlphaFoldDB" id="M4BUU3"/>
<reference evidence="3" key="3">
    <citation type="submission" date="2015-06" db="UniProtKB">
        <authorList>
            <consortium name="EnsemblProtists"/>
        </authorList>
    </citation>
    <scope>IDENTIFICATION</scope>
    <source>
        <strain evidence="3">Emoy2</strain>
    </source>
</reference>